<accession>A0A1H7KWU1</accession>
<dbReference type="EMBL" id="FNZQ01000002">
    <property type="protein sequence ID" value="SEK90565.1"/>
    <property type="molecule type" value="Genomic_DNA"/>
</dbReference>
<gene>
    <name evidence="2" type="ORF">SAMN04488526_1517</name>
</gene>
<feature type="transmembrane region" description="Helical" evidence="1">
    <location>
        <begin position="80"/>
        <end position="99"/>
    </location>
</feature>
<name>A0A1H7KWU1_9RHOB</name>
<feature type="transmembrane region" description="Helical" evidence="1">
    <location>
        <begin position="52"/>
        <end position="73"/>
    </location>
</feature>
<dbReference type="AlphaFoldDB" id="A0A1H7KWU1"/>
<proteinExistence type="predicted"/>
<dbReference type="STRING" id="188906.SAMN04488526_1517"/>
<reference evidence="2 3" key="1">
    <citation type="submission" date="2016-10" db="EMBL/GenBank/DDBJ databases">
        <authorList>
            <person name="de Groot N.N."/>
        </authorList>
    </citation>
    <scope>NUCLEOTIDE SEQUENCE [LARGE SCALE GENOMIC DNA]</scope>
    <source>
        <strain evidence="2 3">DSM 14858</strain>
    </source>
</reference>
<organism evidence="2 3">
    <name type="scientific">Jannaschia helgolandensis</name>
    <dbReference type="NCBI Taxonomy" id="188906"/>
    <lineage>
        <taxon>Bacteria</taxon>
        <taxon>Pseudomonadati</taxon>
        <taxon>Pseudomonadota</taxon>
        <taxon>Alphaproteobacteria</taxon>
        <taxon>Rhodobacterales</taxon>
        <taxon>Roseobacteraceae</taxon>
        <taxon>Jannaschia</taxon>
    </lineage>
</organism>
<dbReference type="Proteomes" id="UP000199283">
    <property type="component" value="Unassembled WGS sequence"/>
</dbReference>
<evidence type="ECO:0008006" key="4">
    <source>
        <dbReference type="Google" id="ProtNLM"/>
    </source>
</evidence>
<dbReference type="OrthoDB" id="7658678at2"/>
<feature type="transmembrane region" description="Helical" evidence="1">
    <location>
        <begin position="105"/>
        <end position="132"/>
    </location>
</feature>
<protein>
    <recommendedName>
        <fullName evidence="4">DoxX-like family protein</fullName>
    </recommendedName>
</protein>
<evidence type="ECO:0000313" key="3">
    <source>
        <dbReference type="Proteomes" id="UP000199283"/>
    </source>
</evidence>
<evidence type="ECO:0000256" key="1">
    <source>
        <dbReference type="SAM" id="Phobius"/>
    </source>
</evidence>
<keyword evidence="1" id="KW-0812">Transmembrane</keyword>
<evidence type="ECO:0000313" key="2">
    <source>
        <dbReference type="EMBL" id="SEK90565.1"/>
    </source>
</evidence>
<dbReference type="RefSeq" id="WP_092761469.1">
    <property type="nucleotide sequence ID" value="NZ_FNZQ01000002.1"/>
</dbReference>
<feature type="transmembrane region" description="Helical" evidence="1">
    <location>
        <begin position="7"/>
        <end position="32"/>
    </location>
</feature>
<keyword evidence="3" id="KW-1185">Reference proteome</keyword>
<keyword evidence="1" id="KW-1133">Transmembrane helix</keyword>
<keyword evidence="1" id="KW-0472">Membrane</keyword>
<sequence length="143" mass="15948">MQRWHFYVMGLISLGYGLVSLAEYVMVSYGLRMGWLDMYPPEQINWLAGVPAWVQGVWGAHVTLALIGSLCLLAHLRPAVWMTAFAFLTLVVLAVWAAFFANPTIIALVGGGVMPWVTMGLVILLSFLIYLYTRQEKQVGEVL</sequence>